<dbReference type="PROSITE" id="PS00678">
    <property type="entry name" value="WD_REPEATS_1"/>
    <property type="match status" value="1"/>
</dbReference>
<dbReference type="Proteomes" id="UP000094043">
    <property type="component" value="Chromosome 6"/>
</dbReference>
<dbReference type="SUPFAM" id="SSF50978">
    <property type="entry name" value="WD40 repeat-like"/>
    <property type="match status" value="1"/>
</dbReference>
<evidence type="ECO:0000256" key="1">
    <source>
        <dbReference type="ARBA" id="ARBA00004123"/>
    </source>
</evidence>
<feature type="repeat" description="WD" evidence="5">
    <location>
        <begin position="63"/>
        <end position="97"/>
    </location>
</feature>
<dbReference type="InterPro" id="IPR001680">
    <property type="entry name" value="WD40_rpt"/>
</dbReference>
<dbReference type="InterPro" id="IPR037850">
    <property type="entry name" value="RBBP5/Swd1"/>
</dbReference>
<evidence type="ECO:0000256" key="4">
    <source>
        <dbReference type="ARBA" id="ARBA00023242"/>
    </source>
</evidence>
<evidence type="ECO:0000256" key="3">
    <source>
        <dbReference type="ARBA" id="ARBA00022737"/>
    </source>
</evidence>
<reference evidence="6" key="1">
    <citation type="submission" date="2016-06" db="EMBL/GenBank/DDBJ databases">
        <authorList>
            <person name="Cuomo C."/>
            <person name="Litvintseva A."/>
            <person name="Heitman J."/>
            <person name="Chen Y."/>
            <person name="Sun S."/>
            <person name="Springer D."/>
            <person name="Dromer F."/>
            <person name="Young S."/>
            <person name="Zeng Q."/>
            <person name="Chapman S."/>
            <person name="Gujja S."/>
            <person name="Saif S."/>
            <person name="Birren B."/>
        </authorList>
    </citation>
    <scope>NUCLEOTIDE SEQUENCE</scope>
    <source>
        <strain evidence="6">CBS 7841</strain>
    </source>
</reference>
<evidence type="ECO:0000313" key="7">
    <source>
        <dbReference type="Proteomes" id="UP000094043"/>
    </source>
</evidence>
<dbReference type="KEGG" id="cdep:91089235"/>
<evidence type="ECO:0000256" key="2">
    <source>
        <dbReference type="ARBA" id="ARBA00022574"/>
    </source>
</evidence>
<keyword evidence="4" id="KW-0539">Nucleus</keyword>
<accession>A0AAJ8JWI5</accession>
<gene>
    <name evidence="6" type="ORF">L203_105026</name>
</gene>
<dbReference type="Pfam" id="PF00400">
    <property type="entry name" value="WD40"/>
    <property type="match status" value="3"/>
</dbReference>
<feature type="repeat" description="WD" evidence="5">
    <location>
        <begin position="27"/>
        <end position="62"/>
    </location>
</feature>
<sequence>MQQLLNPFAQKYPDAVDSTLFTSAACVAFNPTGRFAGHYLAVGNSDGVVKVWDVETRGPIRSFAGHVRPVESLSWSKNNRYLLSASSDSTAIIWDLSVLTHPLLIPCTPLTMNRQGSFSRASGSSPRLQTLRFDAPLTSASFHPRNSRIILAVLSCGEVILVDLRKGGGRFTLVDDTEVEDQTEQSSFRKKISMTCADFSPCGSRIYVGTSNGMLLVFDPMSKRILQRAKLANSTIQALRFDSSGYHLITSASDRALRLLQVDPLTLTLTPLHRFQDLINRTPWNSIGFSGDAEYVMGGAGNKMAHNVFVWDRESGVIVKVLEGPKEPLIACAWHPVKPVIASVATSGDVHIWQHSSSDNWAAFAPGFEELEENVEYDEREDEFDIEDETEANHRKDKEEDIFIDVLTPIEDSFPRRIEPILTLPANLTFANDEERLEAEKLVESIVEVTAWADGETAENRVNGANSDITESDAETISKELKDGDSWEGFYLSQDLLSEIRDDDDE</sequence>
<dbReference type="PROSITE" id="PS50082">
    <property type="entry name" value="WD_REPEATS_2"/>
    <property type="match status" value="2"/>
</dbReference>
<dbReference type="PROSITE" id="PS50294">
    <property type="entry name" value="WD_REPEATS_REGION"/>
    <property type="match status" value="1"/>
</dbReference>
<proteinExistence type="predicted"/>
<dbReference type="RefSeq" id="XP_066070496.1">
    <property type="nucleotide sequence ID" value="XM_066214399.1"/>
</dbReference>
<dbReference type="EMBL" id="CP143789">
    <property type="protein sequence ID" value="WVN89796.1"/>
    <property type="molecule type" value="Genomic_DNA"/>
</dbReference>
<dbReference type="InterPro" id="IPR036322">
    <property type="entry name" value="WD40_repeat_dom_sf"/>
</dbReference>
<evidence type="ECO:0000256" key="5">
    <source>
        <dbReference type="PROSITE-ProRule" id="PRU00221"/>
    </source>
</evidence>
<reference evidence="6" key="2">
    <citation type="journal article" date="2022" name="Elife">
        <title>Obligate sexual reproduction of a homothallic fungus closely related to the Cryptococcus pathogenic species complex.</title>
        <authorList>
            <person name="Passer A.R."/>
            <person name="Clancey S.A."/>
            <person name="Shea T."/>
            <person name="David-Palma M."/>
            <person name="Averette A.F."/>
            <person name="Boekhout T."/>
            <person name="Porcel B.M."/>
            <person name="Nowrousian M."/>
            <person name="Cuomo C.A."/>
            <person name="Sun S."/>
            <person name="Heitman J."/>
            <person name="Coelho M.A."/>
        </authorList>
    </citation>
    <scope>NUCLEOTIDE SEQUENCE</scope>
    <source>
        <strain evidence="6">CBS 7841</strain>
    </source>
</reference>
<dbReference type="Gene3D" id="2.130.10.10">
    <property type="entry name" value="YVTN repeat-like/Quinoprotein amine dehydrogenase"/>
    <property type="match status" value="2"/>
</dbReference>
<keyword evidence="2 5" id="KW-0853">WD repeat</keyword>
<name>A0AAJ8JWI5_9TREE</name>
<dbReference type="InterPro" id="IPR015943">
    <property type="entry name" value="WD40/YVTN_repeat-like_dom_sf"/>
</dbReference>
<organism evidence="6 7">
    <name type="scientific">Cryptococcus depauperatus CBS 7841</name>
    <dbReference type="NCBI Taxonomy" id="1295531"/>
    <lineage>
        <taxon>Eukaryota</taxon>
        <taxon>Fungi</taxon>
        <taxon>Dikarya</taxon>
        <taxon>Basidiomycota</taxon>
        <taxon>Agaricomycotina</taxon>
        <taxon>Tremellomycetes</taxon>
        <taxon>Tremellales</taxon>
        <taxon>Cryptococcaceae</taxon>
        <taxon>Cryptococcus</taxon>
    </lineage>
</organism>
<dbReference type="AlphaFoldDB" id="A0AAJ8JWI5"/>
<dbReference type="PANTHER" id="PTHR44040">
    <property type="entry name" value="RETINOBLASTOMA-BINDING PROTEIN 5"/>
    <property type="match status" value="1"/>
</dbReference>
<dbReference type="CDD" id="cd00200">
    <property type="entry name" value="WD40"/>
    <property type="match status" value="1"/>
</dbReference>
<reference evidence="6" key="3">
    <citation type="submission" date="2024-01" db="EMBL/GenBank/DDBJ databases">
        <authorList>
            <person name="Coelho M.A."/>
            <person name="David-Palma M."/>
            <person name="Shea T."/>
            <person name="Sun S."/>
            <person name="Cuomo C.A."/>
            <person name="Heitman J."/>
        </authorList>
    </citation>
    <scope>NUCLEOTIDE SEQUENCE</scope>
    <source>
        <strain evidence="6">CBS 7841</strain>
    </source>
</reference>
<protein>
    <recommendedName>
        <fullName evidence="8">Compass component swd1</fullName>
    </recommendedName>
</protein>
<evidence type="ECO:0000313" key="6">
    <source>
        <dbReference type="EMBL" id="WVN89796.1"/>
    </source>
</evidence>
<dbReference type="InterPro" id="IPR019775">
    <property type="entry name" value="WD40_repeat_CS"/>
</dbReference>
<dbReference type="GeneID" id="91089235"/>
<keyword evidence="7" id="KW-1185">Reference proteome</keyword>
<evidence type="ECO:0008006" key="8">
    <source>
        <dbReference type="Google" id="ProtNLM"/>
    </source>
</evidence>
<dbReference type="SMART" id="SM00320">
    <property type="entry name" value="WD40"/>
    <property type="match status" value="7"/>
</dbReference>
<keyword evidence="3" id="KW-0677">Repeat</keyword>
<dbReference type="GO" id="GO:0048188">
    <property type="term" value="C:Set1C/COMPASS complex"/>
    <property type="evidence" value="ECO:0007669"/>
    <property type="project" value="InterPro"/>
</dbReference>
<comment type="subcellular location">
    <subcellularLocation>
        <location evidence="1">Nucleus</location>
    </subcellularLocation>
</comment>
<dbReference type="PANTHER" id="PTHR44040:SF1">
    <property type="entry name" value="RETINOBLASTOMA-BINDING PROTEIN 5"/>
    <property type="match status" value="1"/>
</dbReference>